<keyword evidence="3" id="KW-1185">Reference proteome</keyword>
<dbReference type="EMBL" id="JAGIKX010000001">
    <property type="protein sequence ID" value="MBP2256251.1"/>
    <property type="molecule type" value="Genomic_DNA"/>
</dbReference>
<evidence type="ECO:0000313" key="2">
    <source>
        <dbReference type="EMBL" id="MBP2256251.1"/>
    </source>
</evidence>
<organism evidence="2 3">
    <name type="scientific">Virgibacillus alimentarius</name>
    <dbReference type="NCBI Taxonomy" id="698769"/>
    <lineage>
        <taxon>Bacteria</taxon>
        <taxon>Bacillati</taxon>
        <taxon>Bacillota</taxon>
        <taxon>Bacilli</taxon>
        <taxon>Bacillales</taxon>
        <taxon>Bacillaceae</taxon>
        <taxon>Virgibacillus</taxon>
    </lineage>
</organism>
<dbReference type="PANTHER" id="PTHR11851:SF186">
    <property type="entry name" value="INACTIVE METALLOPROTEASE YMFF-RELATED"/>
    <property type="match status" value="1"/>
</dbReference>
<dbReference type="InterPro" id="IPR007863">
    <property type="entry name" value="Peptidase_M16_C"/>
</dbReference>
<sequence>MNKITEEVSEHHGVKLHLVPSKKYKTMNIVVKFKAPLTRETITKRALLPYILRQGTKNYPSRKAIQSKLDDLYGAVLSIDGAKKGDNHILSMRMELANPKFIPNESSIFDDAIELLTEVIFHPNVQGNAFNTDVFKCETETLRQKMNAIIDDKMSYANMRLIDEMCKGEAYQLHVHGYEEDLNSITPENLYDYYQQLMREDHLDIYVLGDFDQEKIKKHITTTMLQRKRSEPVVQHSSSLSVDKQEKPNVVIEKQDIQQAKLHIGYRTHCTYQDDDYFALHVFNGIFGGFPSSKLFINVREKNSLAYYAASRIESHKGLLLVFSGIAAEDYEKAKEIIELQITAMKNGEFTEEELQETKELIINQLLETMDHPQGMIELLYQQVLGNKEITPDQLINNIKQVTKEQVINIAEKIEEDTVYLLTGKGGK</sequence>
<dbReference type="Proteomes" id="UP001519294">
    <property type="component" value="Unassembled WGS sequence"/>
</dbReference>
<dbReference type="RefSeq" id="WP_226370526.1">
    <property type="nucleotide sequence ID" value="NZ_JAGIKX010000001.1"/>
</dbReference>
<dbReference type="Gene3D" id="3.30.830.10">
    <property type="entry name" value="Metalloenzyme, LuxS/M16 peptidase-like"/>
    <property type="match status" value="2"/>
</dbReference>
<dbReference type="SUPFAM" id="SSF63411">
    <property type="entry name" value="LuxS/MPP-like metallohydrolase"/>
    <property type="match status" value="2"/>
</dbReference>
<reference evidence="2 3" key="1">
    <citation type="submission" date="2021-03" db="EMBL/GenBank/DDBJ databases">
        <title>Genomic Encyclopedia of Type Strains, Phase IV (KMG-IV): sequencing the most valuable type-strain genomes for metagenomic binning, comparative biology and taxonomic classification.</title>
        <authorList>
            <person name="Goeker M."/>
        </authorList>
    </citation>
    <scope>NUCLEOTIDE SEQUENCE [LARGE SCALE GENOMIC DNA]</scope>
    <source>
        <strain evidence="2 3">DSM 25790</strain>
    </source>
</reference>
<name>A0ABS4S449_9BACI</name>
<evidence type="ECO:0000313" key="3">
    <source>
        <dbReference type="Proteomes" id="UP001519294"/>
    </source>
</evidence>
<comment type="caution">
    <text evidence="2">The sequence shown here is derived from an EMBL/GenBank/DDBJ whole genome shotgun (WGS) entry which is preliminary data.</text>
</comment>
<accession>A0ABS4S449</accession>
<dbReference type="InterPro" id="IPR011249">
    <property type="entry name" value="Metalloenz_LuxS/M16"/>
</dbReference>
<dbReference type="NCBIfam" id="NF047422">
    <property type="entry name" value="YfmF_fam"/>
    <property type="match status" value="1"/>
</dbReference>
<dbReference type="InterPro" id="IPR050361">
    <property type="entry name" value="MPP/UQCRC_Complex"/>
</dbReference>
<gene>
    <name evidence="2" type="ORF">J2Z81_000183</name>
</gene>
<proteinExistence type="predicted"/>
<dbReference type="PANTHER" id="PTHR11851">
    <property type="entry name" value="METALLOPROTEASE"/>
    <property type="match status" value="1"/>
</dbReference>
<protein>
    <submittedName>
        <fullName evidence="2">Zn-dependent peptidase</fullName>
    </submittedName>
</protein>
<dbReference type="Pfam" id="PF05193">
    <property type="entry name" value="Peptidase_M16_C"/>
    <property type="match status" value="1"/>
</dbReference>
<evidence type="ECO:0000259" key="1">
    <source>
        <dbReference type="Pfam" id="PF05193"/>
    </source>
</evidence>
<feature type="domain" description="Peptidase M16 C-terminal" evidence="1">
    <location>
        <begin position="184"/>
        <end position="360"/>
    </location>
</feature>